<dbReference type="SMR" id="A0A0J6YA81"/>
<protein>
    <recommendedName>
        <fullName evidence="4">Trypsin</fullName>
    </recommendedName>
</protein>
<dbReference type="STRING" id="37916.MCHLDSM_05953"/>
<keyword evidence="3" id="KW-1185">Reference proteome</keyword>
<dbReference type="Gene3D" id="2.40.10.10">
    <property type="entry name" value="Trypsin-like serine proteases"/>
    <property type="match status" value="2"/>
</dbReference>
<reference evidence="2 3" key="1">
    <citation type="journal article" date="2015" name="Genome Biol. Evol.">
        <title>Characterization of Three Mycobacterium spp. with Potential Use in Bioremediation by Genome Sequencing and Comparative Genomics.</title>
        <authorList>
            <person name="Das S."/>
            <person name="Pettersson B.M."/>
            <person name="Behra P.R."/>
            <person name="Ramesh M."/>
            <person name="Dasgupta S."/>
            <person name="Bhattacharya A."/>
            <person name="Kirsebom L.A."/>
        </authorList>
    </citation>
    <scope>NUCLEOTIDE SEQUENCE [LARGE SCALE GENOMIC DNA]</scope>
    <source>
        <strain evidence="2 3">DSM 43826</strain>
    </source>
</reference>
<dbReference type="AlphaFoldDB" id="A0A0J6YA81"/>
<sequence precursor="true">MRTFAALAATTAAATAVLAGTPTAGAERLHTVSPGDDIVTTAADGDQQCTLGYTFTNPAGRTYGITAGHCNSHRSSSVTDRTTGAIGHFVLTVGNPDEPLDDDYGLIDFGASRSVPVMYGMPVTGISAPTSTTTVCHDGIRTAVACGALHDRLVGTQFTTSGMPRSIPGDSGGPVWQPSRTGATVIGIWLGEHIEPDGPRYGRFTGLTDVLADIANYAALTSTNA</sequence>
<dbReference type="InterPro" id="IPR043504">
    <property type="entry name" value="Peptidase_S1_PA_chymotrypsin"/>
</dbReference>
<name>A0A0J6YA81_9MYCO</name>
<comment type="caution">
    <text evidence="2">The sequence shown here is derived from an EMBL/GenBank/DDBJ whole genome shotgun (WGS) entry which is preliminary data.</text>
</comment>
<evidence type="ECO:0000313" key="2">
    <source>
        <dbReference type="EMBL" id="KMO69841.1"/>
    </source>
</evidence>
<evidence type="ECO:0008006" key="4">
    <source>
        <dbReference type="Google" id="ProtNLM"/>
    </source>
</evidence>
<gene>
    <name evidence="2" type="ORF">MCHLDSM_05953</name>
</gene>
<evidence type="ECO:0000313" key="3">
    <source>
        <dbReference type="Proteomes" id="UP000036513"/>
    </source>
</evidence>
<dbReference type="EMBL" id="JYNL01000065">
    <property type="protein sequence ID" value="KMO69841.1"/>
    <property type="molecule type" value="Genomic_DNA"/>
</dbReference>
<dbReference type="PATRIC" id="fig|37916.4.peg.5975"/>
<dbReference type="RefSeq" id="WP_234714223.1">
    <property type="nucleotide sequence ID" value="NZ_JYNL01000065.1"/>
</dbReference>
<dbReference type="Proteomes" id="UP000036513">
    <property type="component" value="Unassembled WGS sequence"/>
</dbReference>
<dbReference type="InterPro" id="IPR009003">
    <property type="entry name" value="Peptidase_S1_PA"/>
</dbReference>
<dbReference type="SUPFAM" id="SSF50494">
    <property type="entry name" value="Trypsin-like serine proteases"/>
    <property type="match status" value="1"/>
</dbReference>
<proteinExistence type="predicted"/>
<feature type="chain" id="PRO_5038608749" description="Trypsin" evidence="1">
    <location>
        <begin position="20"/>
        <end position="225"/>
    </location>
</feature>
<keyword evidence="1" id="KW-0732">Signal</keyword>
<feature type="signal peptide" evidence="1">
    <location>
        <begin position="1"/>
        <end position="19"/>
    </location>
</feature>
<accession>A0A0J6YA81</accession>
<organism evidence="2 3">
    <name type="scientific">Mycolicibacterium chlorophenolicum</name>
    <dbReference type="NCBI Taxonomy" id="37916"/>
    <lineage>
        <taxon>Bacteria</taxon>
        <taxon>Bacillati</taxon>
        <taxon>Actinomycetota</taxon>
        <taxon>Actinomycetes</taxon>
        <taxon>Mycobacteriales</taxon>
        <taxon>Mycobacteriaceae</taxon>
        <taxon>Mycolicibacterium</taxon>
    </lineage>
</organism>
<evidence type="ECO:0000256" key="1">
    <source>
        <dbReference type="SAM" id="SignalP"/>
    </source>
</evidence>